<evidence type="ECO:0000313" key="4">
    <source>
        <dbReference type="Proteomes" id="UP000074310"/>
    </source>
</evidence>
<dbReference type="PANTHER" id="PTHR43569:SF2">
    <property type="entry name" value="AMIDOHYDROLASE-RELATED DOMAIN-CONTAINING PROTEIN"/>
    <property type="match status" value="1"/>
</dbReference>
<name>A0A147I0N9_9SPHN</name>
<feature type="domain" description="Amidohydrolase-related" evidence="2">
    <location>
        <begin position="8"/>
        <end position="278"/>
    </location>
</feature>
<dbReference type="PATRIC" id="fig|869719.3.peg.2210"/>
<dbReference type="SUPFAM" id="SSF51556">
    <property type="entry name" value="Metallo-dependent hydrolases"/>
    <property type="match status" value="1"/>
</dbReference>
<keyword evidence="3" id="KW-0378">Hydrolase</keyword>
<dbReference type="InterPro" id="IPR052350">
    <property type="entry name" value="Metallo-dep_Lactonases"/>
</dbReference>
<dbReference type="Proteomes" id="UP000074310">
    <property type="component" value="Unassembled WGS sequence"/>
</dbReference>
<gene>
    <name evidence="3" type="ORF">NS334_11340</name>
</gene>
<comment type="caution">
    <text evidence="3">The sequence shown here is derived from an EMBL/GenBank/DDBJ whole genome shotgun (WGS) entry which is preliminary data.</text>
</comment>
<evidence type="ECO:0000256" key="1">
    <source>
        <dbReference type="ARBA" id="ARBA00038310"/>
    </source>
</evidence>
<evidence type="ECO:0000313" key="3">
    <source>
        <dbReference type="EMBL" id="KTT70970.1"/>
    </source>
</evidence>
<keyword evidence="4" id="KW-1185">Reference proteome</keyword>
<evidence type="ECO:0000259" key="2">
    <source>
        <dbReference type="Pfam" id="PF04909"/>
    </source>
</evidence>
<dbReference type="GO" id="GO:0016787">
    <property type="term" value="F:hydrolase activity"/>
    <property type="evidence" value="ECO:0007669"/>
    <property type="project" value="UniProtKB-KW"/>
</dbReference>
<dbReference type="Pfam" id="PF04909">
    <property type="entry name" value="Amidohydro_2"/>
    <property type="match status" value="1"/>
</dbReference>
<dbReference type="OrthoDB" id="9787654at2"/>
<protein>
    <submittedName>
        <fullName evidence="3">Fuconolactone hydrolase</fullName>
    </submittedName>
</protein>
<dbReference type="PANTHER" id="PTHR43569">
    <property type="entry name" value="AMIDOHYDROLASE"/>
    <property type="match status" value="1"/>
</dbReference>
<sequence length="283" mass="30454">MTDRPLRVDAHHHLWHYTTRDFGWIEPGSAIARDFGVADLAAALAGSGIDAAVAVQARQVPEETRALLDAAAACPAIIGVVGWIDLRADDIAAKLDADATPLLVGYRHVVQDEADGDFLLGDAFVRGVRAVMARGLRYDLLVDHRQLATIPAFLDRVGAGQFILDHAAKPSIAAQGWQPWAERIAAVAACPQVMCKVSGLVTEADHAGWRADDIERYLDHVFTLFGTGRLMWGSDWPVCLLASDYARVHDLIADYVARHCPAAEAAIFGGNALAAYGLKDGAR</sequence>
<dbReference type="EMBL" id="LDTB01000045">
    <property type="protein sequence ID" value="KTT70970.1"/>
    <property type="molecule type" value="Genomic_DNA"/>
</dbReference>
<dbReference type="Gene3D" id="3.20.20.140">
    <property type="entry name" value="Metal-dependent hydrolases"/>
    <property type="match status" value="1"/>
</dbReference>
<reference evidence="3 4" key="1">
    <citation type="journal article" date="2016" name="Front. Microbiol.">
        <title>Genomic Resource of Rice Seed Associated Bacteria.</title>
        <authorList>
            <person name="Midha S."/>
            <person name="Bansal K."/>
            <person name="Sharma S."/>
            <person name="Kumar N."/>
            <person name="Patil P.P."/>
            <person name="Chaudhry V."/>
            <person name="Patil P.B."/>
        </authorList>
    </citation>
    <scope>NUCLEOTIDE SEQUENCE [LARGE SCALE GENOMIC DNA]</scope>
    <source>
        <strain evidence="3 4">NS334</strain>
    </source>
</reference>
<organism evidence="3 4">
    <name type="scientific">Sphingomonas endophytica</name>
    <dbReference type="NCBI Taxonomy" id="869719"/>
    <lineage>
        <taxon>Bacteria</taxon>
        <taxon>Pseudomonadati</taxon>
        <taxon>Pseudomonadota</taxon>
        <taxon>Alphaproteobacteria</taxon>
        <taxon>Sphingomonadales</taxon>
        <taxon>Sphingomonadaceae</taxon>
        <taxon>Sphingomonas</taxon>
    </lineage>
</organism>
<dbReference type="InterPro" id="IPR006680">
    <property type="entry name" value="Amidohydro-rel"/>
</dbReference>
<proteinExistence type="inferred from homology"/>
<dbReference type="InterPro" id="IPR032466">
    <property type="entry name" value="Metal_Hydrolase"/>
</dbReference>
<accession>A0A147I0N9</accession>
<dbReference type="AlphaFoldDB" id="A0A147I0N9"/>
<dbReference type="RefSeq" id="WP_058756065.1">
    <property type="nucleotide sequence ID" value="NZ_LDTB01000045.1"/>
</dbReference>
<comment type="similarity">
    <text evidence="1">Belongs to the metallo-dependent hydrolases superfamily.</text>
</comment>